<name>A0A7G5N1F6_9FIRM</name>
<dbReference type="GO" id="GO:0003899">
    <property type="term" value="F:DNA-directed RNA polymerase activity"/>
    <property type="evidence" value="ECO:0007669"/>
    <property type="project" value="InterPro"/>
</dbReference>
<evidence type="ECO:0000259" key="1">
    <source>
        <dbReference type="Pfam" id="PF03118"/>
    </source>
</evidence>
<dbReference type="EMBL" id="CP039126">
    <property type="protein sequence ID" value="QMW80699.1"/>
    <property type="molecule type" value="Genomic_DNA"/>
</dbReference>
<sequence length="143" mass="16317">MEATNLNMKKWKVKNTKGEILPMKIKEIIVDEMPESCGKCCLMKYSKSDFPFCAGIDDGHNEITGNPNDMKYRRSDCPLVVKFPNGRTIDSLELSVRSYNCLKRHGIRTVDELKAMTDEELMQVRNLGSRCIEEIKKIIGGLE</sequence>
<proteinExistence type="predicted"/>
<dbReference type="GO" id="GO:0003677">
    <property type="term" value="F:DNA binding"/>
    <property type="evidence" value="ECO:0007669"/>
    <property type="project" value="InterPro"/>
</dbReference>
<protein>
    <recommendedName>
        <fullName evidence="1">RNA polymerase alpha subunit C-terminal domain-containing protein</fullName>
    </recommendedName>
</protein>
<evidence type="ECO:0000313" key="3">
    <source>
        <dbReference type="Proteomes" id="UP000515789"/>
    </source>
</evidence>
<dbReference type="AlphaFoldDB" id="A0A7G5N1F6"/>
<dbReference type="SUPFAM" id="SSF47789">
    <property type="entry name" value="C-terminal domain of RNA polymerase alpha subunit"/>
    <property type="match status" value="1"/>
</dbReference>
<gene>
    <name evidence="2" type="ORF">E5259_25695</name>
</gene>
<accession>A0A7G5N1F6</accession>
<feature type="domain" description="RNA polymerase alpha subunit C-terminal" evidence="1">
    <location>
        <begin position="87"/>
        <end position="138"/>
    </location>
</feature>
<dbReference type="Gene3D" id="1.10.150.20">
    <property type="entry name" value="5' to 3' exonuclease, C-terminal subdomain"/>
    <property type="match status" value="1"/>
</dbReference>
<dbReference type="GO" id="GO:0006351">
    <property type="term" value="P:DNA-templated transcription"/>
    <property type="evidence" value="ECO:0007669"/>
    <property type="project" value="InterPro"/>
</dbReference>
<reference evidence="2 3" key="1">
    <citation type="submission" date="2019-04" db="EMBL/GenBank/DDBJ databases">
        <authorList>
            <person name="Schori C."/>
            <person name="Ahrens C."/>
        </authorList>
    </citation>
    <scope>NUCLEOTIDE SEQUENCE [LARGE SCALE GENOMIC DNA]</scope>
    <source>
        <strain evidence="2 3">DSM 2950</strain>
    </source>
</reference>
<organism evidence="2 3">
    <name type="scientific">Blautia producta</name>
    <dbReference type="NCBI Taxonomy" id="33035"/>
    <lineage>
        <taxon>Bacteria</taxon>
        <taxon>Bacillati</taxon>
        <taxon>Bacillota</taxon>
        <taxon>Clostridia</taxon>
        <taxon>Lachnospirales</taxon>
        <taxon>Lachnospiraceae</taxon>
        <taxon>Blautia</taxon>
    </lineage>
</organism>
<dbReference type="Pfam" id="PF03118">
    <property type="entry name" value="RNA_pol_A_CTD"/>
    <property type="match status" value="1"/>
</dbReference>
<dbReference type="Proteomes" id="UP000515789">
    <property type="component" value="Chromosome"/>
</dbReference>
<evidence type="ECO:0000313" key="2">
    <source>
        <dbReference type="EMBL" id="QMW80699.1"/>
    </source>
</evidence>
<dbReference type="InterPro" id="IPR011260">
    <property type="entry name" value="RNAP_asu_C"/>
</dbReference>